<accession>A0A4V2G6D0</accession>
<dbReference type="Proteomes" id="UP000292423">
    <property type="component" value="Unassembled WGS sequence"/>
</dbReference>
<evidence type="ECO:0000256" key="1">
    <source>
        <dbReference type="ARBA" id="ARBA00010552"/>
    </source>
</evidence>
<dbReference type="Gene3D" id="3.30.1330.40">
    <property type="entry name" value="RutC-like"/>
    <property type="match status" value="1"/>
</dbReference>
<dbReference type="CDD" id="cd06150">
    <property type="entry name" value="YjgF_YER057c_UK114_like_2"/>
    <property type="match status" value="1"/>
</dbReference>
<sequence length="116" mass="12701">MSITRIGTTSRWSHLVIHNSTVYVVEVANSPDASLEVQTVEVLEQLTASLHQAGSSTSHLLMVTIFLADIRDIDAFNQIWDAWVPHGTAPVRACVQAKLAHPGYRVEIQATAAVIR</sequence>
<dbReference type="PROSITE" id="PS01094">
    <property type="entry name" value="UPF0076"/>
    <property type="match status" value="1"/>
</dbReference>
<proteinExistence type="inferred from homology"/>
<dbReference type="InterPro" id="IPR035709">
    <property type="entry name" value="YoaB-like"/>
</dbReference>
<dbReference type="OrthoDB" id="6899345at2"/>
<dbReference type="RefSeq" id="WP_130410353.1">
    <property type="nucleotide sequence ID" value="NZ_SHKX01000001.1"/>
</dbReference>
<dbReference type="PANTHER" id="PTHR47328:SF1">
    <property type="entry name" value="RUTC FAMILY PROTEIN YOAB"/>
    <property type="match status" value="1"/>
</dbReference>
<dbReference type="InterPro" id="IPR019897">
    <property type="entry name" value="RidA_CS"/>
</dbReference>
<dbReference type="EMBL" id="SHKX01000001">
    <property type="protein sequence ID" value="RZU48256.1"/>
    <property type="molecule type" value="Genomic_DNA"/>
</dbReference>
<dbReference type="InterPro" id="IPR006175">
    <property type="entry name" value="YjgF/YER057c/UK114"/>
</dbReference>
<keyword evidence="3" id="KW-1185">Reference proteome</keyword>
<gene>
    <name evidence="2" type="ORF">EV700_0047</name>
</gene>
<organism evidence="2 3">
    <name type="scientific">Fluviicoccus keumensis</name>
    <dbReference type="NCBI Taxonomy" id="1435465"/>
    <lineage>
        <taxon>Bacteria</taxon>
        <taxon>Pseudomonadati</taxon>
        <taxon>Pseudomonadota</taxon>
        <taxon>Gammaproteobacteria</taxon>
        <taxon>Moraxellales</taxon>
        <taxon>Moraxellaceae</taxon>
        <taxon>Fluviicoccus</taxon>
    </lineage>
</organism>
<dbReference type="AlphaFoldDB" id="A0A4V2G6D0"/>
<protein>
    <submittedName>
        <fullName evidence="2">Enamine deaminase RidA (YjgF/YER057c/UK114 family)</fullName>
    </submittedName>
</protein>
<dbReference type="SUPFAM" id="SSF55298">
    <property type="entry name" value="YjgF-like"/>
    <property type="match status" value="1"/>
</dbReference>
<reference evidence="2 3" key="1">
    <citation type="submission" date="2019-02" db="EMBL/GenBank/DDBJ databases">
        <title>Genomic Encyclopedia of Type Strains, Phase IV (KMG-IV): sequencing the most valuable type-strain genomes for metagenomic binning, comparative biology and taxonomic classification.</title>
        <authorList>
            <person name="Goeker M."/>
        </authorList>
    </citation>
    <scope>NUCLEOTIDE SEQUENCE [LARGE SCALE GENOMIC DNA]</scope>
    <source>
        <strain evidence="2 3">DSM 105135</strain>
    </source>
</reference>
<dbReference type="Pfam" id="PF01042">
    <property type="entry name" value="Ribonuc_L-PSP"/>
    <property type="match status" value="1"/>
</dbReference>
<name>A0A4V2G6D0_9GAMM</name>
<dbReference type="InterPro" id="IPR035959">
    <property type="entry name" value="RutC-like_sf"/>
</dbReference>
<evidence type="ECO:0000313" key="3">
    <source>
        <dbReference type="Proteomes" id="UP000292423"/>
    </source>
</evidence>
<comment type="caution">
    <text evidence="2">The sequence shown here is derived from an EMBL/GenBank/DDBJ whole genome shotgun (WGS) entry which is preliminary data.</text>
</comment>
<comment type="similarity">
    <text evidence="1">Belongs to the RutC family.</text>
</comment>
<evidence type="ECO:0000313" key="2">
    <source>
        <dbReference type="EMBL" id="RZU48256.1"/>
    </source>
</evidence>
<dbReference type="PANTHER" id="PTHR47328">
    <property type="match status" value="1"/>
</dbReference>